<organism evidence="4 5">
    <name type="scientific">Mycena citricolor</name>
    <dbReference type="NCBI Taxonomy" id="2018698"/>
    <lineage>
        <taxon>Eukaryota</taxon>
        <taxon>Fungi</taxon>
        <taxon>Dikarya</taxon>
        <taxon>Basidiomycota</taxon>
        <taxon>Agaricomycotina</taxon>
        <taxon>Agaricomycetes</taxon>
        <taxon>Agaricomycetidae</taxon>
        <taxon>Agaricales</taxon>
        <taxon>Marasmiineae</taxon>
        <taxon>Mycenaceae</taxon>
        <taxon>Mycena</taxon>
    </lineage>
</organism>
<accession>A0AAD2HYR6</accession>
<evidence type="ECO:0000256" key="2">
    <source>
        <dbReference type="SAM" id="MobiDB-lite"/>
    </source>
</evidence>
<dbReference type="InterPro" id="IPR004875">
    <property type="entry name" value="DDE_SF_endonuclease_dom"/>
</dbReference>
<comment type="caution">
    <text evidence="4">The sequence shown here is derived from an EMBL/GenBank/DDBJ whole genome shotgun (WGS) entry which is preliminary data.</text>
</comment>
<dbReference type="Gene3D" id="3.30.420.10">
    <property type="entry name" value="Ribonuclease H-like superfamily/Ribonuclease H"/>
    <property type="match status" value="1"/>
</dbReference>
<dbReference type="Pfam" id="PF03184">
    <property type="entry name" value="DDE_1"/>
    <property type="match status" value="1"/>
</dbReference>
<protein>
    <recommendedName>
        <fullName evidence="3">HTH CENPB-type domain-containing protein</fullName>
    </recommendedName>
</protein>
<gene>
    <name evidence="4" type="ORF">MYCIT1_LOCUS34538</name>
</gene>
<feature type="compositionally biased region" description="Acidic residues" evidence="2">
    <location>
        <begin position="705"/>
        <end position="723"/>
    </location>
</feature>
<dbReference type="GO" id="GO:0003677">
    <property type="term" value="F:DNA binding"/>
    <property type="evidence" value="ECO:0007669"/>
    <property type="project" value="UniProtKB-KW"/>
</dbReference>
<sequence>MVKRANSNRVKAHLREHNKEVVIKRALTEYAYEQAKPANSGKPKSIANIAKAHGISYGTLHRHIKGGKSRQEAHASQQKLTPAQEWSLVQFICESANMGFPLTHRQIAEYANAVRQAMHGTGCKEVGKTWIFAFLDRHHEHLQTHWSKPLDSQRAKSLNKTAVKSWVNLVKKWVVDSGVAPDCIYGMDESGFPMGYTGKERVVGGRGVKTQHKQGGASRQNITVLVTIRADGKMVVPPMIIFPGSKFQTSWNNGNTIDAFISRSLNGWTDQDRGYEWLTKVFDPATRDKAEGRPRVLLLDGHSSHYSEKFLQFARNNNLILLGYPPHCTHALQGLDVVCFSKMKELWKREITAFEETMKRDVSKNEFLTVWAPAYKATFDEKTVQAAFRVTGVVPFNPEFVSAQQMAPSQSTSTRGEFPMLQPSPVCRITQAMAHHRPTRLERSADLLEISPPSTPTRRPRDEGSEPKDDNPNLWTPSKKMRTLYAHLGSTSTGSLLLSTPKVTSRTNPIHNPVIQSMPMRLPAPDWTLALQGRNKNGWKARNQLEVEIEELKAHLRRAEVQSAVKDRMLEEANATMVLQNITLKKTNEALHQREERATNERARMFKGQAQCLSSDEFFEEVQRMNREKQEKDAEKSKRKAARNDRKAAKAALDKEWAQMKAAHAADVEAWGRECKELIKGGSRKKDLPVKPKLGKKPQLPRLEDDTDDDDDDDDDVDQEEGV</sequence>
<dbReference type="InterPro" id="IPR006600">
    <property type="entry name" value="HTH_CenpB_DNA-bd_dom"/>
</dbReference>
<feature type="region of interest" description="Disordered" evidence="2">
    <location>
        <begin position="438"/>
        <end position="478"/>
    </location>
</feature>
<proteinExistence type="predicted"/>
<dbReference type="Pfam" id="PF03221">
    <property type="entry name" value="HTH_Tnp_Tc5"/>
    <property type="match status" value="1"/>
</dbReference>
<feature type="domain" description="HTH CENPB-type" evidence="3">
    <location>
        <begin position="72"/>
        <end position="144"/>
    </location>
</feature>
<dbReference type="InterPro" id="IPR050863">
    <property type="entry name" value="CenT-Element_Derived"/>
</dbReference>
<evidence type="ECO:0000313" key="4">
    <source>
        <dbReference type="EMBL" id="CAK5282632.1"/>
    </source>
</evidence>
<reference evidence="4" key="1">
    <citation type="submission" date="2023-11" db="EMBL/GenBank/DDBJ databases">
        <authorList>
            <person name="De Vega J J."/>
            <person name="De Vega J J."/>
        </authorList>
    </citation>
    <scope>NUCLEOTIDE SEQUENCE</scope>
</reference>
<keyword evidence="5" id="KW-1185">Reference proteome</keyword>
<dbReference type="GO" id="GO:0005634">
    <property type="term" value="C:nucleus"/>
    <property type="evidence" value="ECO:0007669"/>
    <property type="project" value="TreeGrafter"/>
</dbReference>
<dbReference type="PANTHER" id="PTHR19303">
    <property type="entry name" value="TRANSPOSON"/>
    <property type="match status" value="1"/>
</dbReference>
<dbReference type="Proteomes" id="UP001295794">
    <property type="component" value="Unassembled WGS sequence"/>
</dbReference>
<evidence type="ECO:0000259" key="3">
    <source>
        <dbReference type="PROSITE" id="PS51253"/>
    </source>
</evidence>
<feature type="compositionally biased region" description="Basic and acidic residues" evidence="2">
    <location>
        <begin position="679"/>
        <end position="690"/>
    </location>
</feature>
<keyword evidence="1" id="KW-0238">DNA-binding</keyword>
<name>A0AAD2HYR6_9AGAR</name>
<evidence type="ECO:0000256" key="1">
    <source>
        <dbReference type="ARBA" id="ARBA00023125"/>
    </source>
</evidence>
<dbReference type="PANTHER" id="PTHR19303:SF74">
    <property type="entry name" value="POGO TRANSPOSABLE ELEMENT WITH KRAB DOMAIN"/>
    <property type="match status" value="1"/>
</dbReference>
<feature type="compositionally biased region" description="Basic and acidic residues" evidence="2">
    <location>
        <begin position="459"/>
        <end position="471"/>
    </location>
</feature>
<dbReference type="PROSITE" id="PS51253">
    <property type="entry name" value="HTH_CENPB"/>
    <property type="match status" value="1"/>
</dbReference>
<feature type="region of interest" description="Disordered" evidence="2">
    <location>
        <begin position="623"/>
        <end position="666"/>
    </location>
</feature>
<feature type="region of interest" description="Disordered" evidence="2">
    <location>
        <begin position="679"/>
        <end position="723"/>
    </location>
</feature>
<dbReference type="InterPro" id="IPR036397">
    <property type="entry name" value="RNaseH_sf"/>
</dbReference>
<evidence type="ECO:0000313" key="5">
    <source>
        <dbReference type="Proteomes" id="UP001295794"/>
    </source>
</evidence>
<dbReference type="AlphaFoldDB" id="A0AAD2HYR6"/>
<dbReference type="EMBL" id="CAVNYO010000460">
    <property type="protein sequence ID" value="CAK5282632.1"/>
    <property type="molecule type" value="Genomic_DNA"/>
</dbReference>